<dbReference type="AlphaFoldDB" id="A0A269PEA6"/>
<evidence type="ECO:0000313" key="2">
    <source>
        <dbReference type="Proteomes" id="UP000215771"/>
    </source>
</evidence>
<comment type="caution">
    <text evidence="1">The sequence shown here is derived from an EMBL/GenBank/DDBJ whole genome shotgun (WGS) entry which is preliminary data.</text>
</comment>
<dbReference type="Proteomes" id="UP000215771">
    <property type="component" value="Unassembled WGS sequence"/>
</dbReference>
<sequence length="214" mass="23179">MDGTLINTEPLWAEATFELSEKLGRRLSPEERKKTEGASFAESLGICARWAGYELANGEQDELRAWMYQRMAEKLAGGIELNPGIRPLLEQLRAAGVPMFVTTNTERALADRCIAAIGTALFTDSITGDEVTRPKPAPDMYEEAARRVGAPTAECLVVEDSWTGMSAAAASGCRVLGLGDPVPSGVYQFDPARFVGATAEDLFSWFATAAREVR</sequence>
<dbReference type="Gene3D" id="1.10.150.240">
    <property type="entry name" value="Putative phosphatase, domain 2"/>
    <property type="match status" value="1"/>
</dbReference>
<accession>A0A269PEA6</accession>
<evidence type="ECO:0000313" key="1">
    <source>
        <dbReference type="EMBL" id="PAJ70255.1"/>
    </source>
</evidence>
<dbReference type="CDD" id="cd07505">
    <property type="entry name" value="HAD_BPGM-like"/>
    <property type="match status" value="1"/>
</dbReference>
<dbReference type="RefSeq" id="WP_095276574.1">
    <property type="nucleotide sequence ID" value="NZ_CP047655.1"/>
</dbReference>
<dbReference type="InterPro" id="IPR023198">
    <property type="entry name" value="PGP-like_dom2"/>
</dbReference>
<dbReference type="InterPro" id="IPR023214">
    <property type="entry name" value="HAD_sf"/>
</dbReference>
<gene>
    <name evidence="1" type="ORF">CIG21_05280</name>
</gene>
<dbReference type="InterPro" id="IPR036412">
    <property type="entry name" value="HAD-like_sf"/>
</dbReference>
<dbReference type="Gene3D" id="3.40.50.1000">
    <property type="entry name" value="HAD superfamily/HAD-like"/>
    <property type="match status" value="1"/>
</dbReference>
<dbReference type="PANTHER" id="PTHR18901">
    <property type="entry name" value="2-DEOXYGLUCOSE-6-PHOSPHATE PHOSPHATASE 2"/>
    <property type="match status" value="1"/>
</dbReference>
<reference evidence="1 2" key="1">
    <citation type="submission" date="2017-08" db="EMBL/GenBank/DDBJ databases">
        <authorList>
            <person name="de Groot N.N."/>
        </authorList>
    </citation>
    <scope>NUCLEOTIDE SEQUENCE [LARGE SCALE GENOMIC DNA]</scope>
    <source>
        <strain evidence="1 2">NBT06-6</strain>
    </source>
</reference>
<organism evidence="1 2">
    <name type="scientific">Corynebacterium hadale</name>
    <dbReference type="NCBI Taxonomy" id="2026255"/>
    <lineage>
        <taxon>Bacteria</taxon>
        <taxon>Bacillati</taxon>
        <taxon>Actinomycetota</taxon>
        <taxon>Actinomycetes</taxon>
        <taxon>Mycobacteriales</taxon>
        <taxon>Corynebacteriaceae</taxon>
        <taxon>Corynebacterium</taxon>
    </lineage>
</organism>
<dbReference type="SUPFAM" id="SSF56784">
    <property type="entry name" value="HAD-like"/>
    <property type="match status" value="1"/>
</dbReference>
<proteinExistence type="predicted"/>
<name>A0A269PEA6_9CORY</name>
<dbReference type="InterPro" id="IPR006439">
    <property type="entry name" value="HAD-SF_hydro_IA"/>
</dbReference>
<dbReference type="NCBIfam" id="TIGR01509">
    <property type="entry name" value="HAD-SF-IA-v3"/>
    <property type="match status" value="1"/>
</dbReference>
<dbReference type="Pfam" id="PF00702">
    <property type="entry name" value="Hydrolase"/>
    <property type="match status" value="1"/>
</dbReference>
<protein>
    <submittedName>
        <fullName evidence="1">Phosphatase</fullName>
    </submittedName>
</protein>
<dbReference type="EMBL" id="NQMQ01000010">
    <property type="protein sequence ID" value="PAJ70255.1"/>
    <property type="molecule type" value="Genomic_DNA"/>
</dbReference>
<dbReference type="PANTHER" id="PTHR18901:SF38">
    <property type="entry name" value="PSEUDOURIDINE-5'-PHOSPHATASE"/>
    <property type="match status" value="1"/>
</dbReference>